<feature type="region of interest" description="Disordered" evidence="1">
    <location>
        <begin position="1"/>
        <end position="54"/>
    </location>
</feature>
<evidence type="ECO:0000313" key="3">
    <source>
        <dbReference type="Proteomes" id="UP001321486"/>
    </source>
</evidence>
<accession>A0ABN6XSR8</accession>
<evidence type="ECO:0000256" key="1">
    <source>
        <dbReference type="SAM" id="MobiDB-lite"/>
    </source>
</evidence>
<gene>
    <name evidence="2" type="ORF">GCM10025867_01940</name>
</gene>
<keyword evidence="3" id="KW-1185">Reference proteome</keyword>
<reference evidence="3" key="1">
    <citation type="journal article" date="2019" name="Int. J. Syst. Evol. Microbiol.">
        <title>The Global Catalogue of Microorganisms (GCM) 10K type strain sequencing project: providing services to taxonomists for standard genome sequencing and annotation.</title>
        <authorList>
            <consortium name="The Broad Institute Genomics Platform"/>
            <consortium name="The Broad Institute Genome Sequencing Center for Infectious Disease"/>
            <person name="Wu L."/>
            <person name="Ma J."/>
        </authorList>
    </citation>
    <scope>NUCLEOTIDE SEQUENCE [LARGE SCALE GENOMIC DNA]</scope>
    <source>
        <strain evidence="3">NBRC 108728</strain>
    </source>
</reference>
<dbReference type="EMBL" id="AP027732">
    <property type="protein sequence ID" value="BDZ47953.1"/>
    <property type="molecule type" value="Genomic_DNA"/>
</dbReference>
<proteinExistence type="predicted"/>
<sequence length="179" mass="19032">MARPPRVAGPLRVAGPPRVAGPLARAGDDGGEIADSVGSGKEMRQNGRSRGGRYRGRMIPATWLPHHREDDGEVIGYLAPSSTPDETVELFVPMTVFGYAMADAVELDDARAALDAVGLSLLAEPWILHRAGIEPTRVRIAEVTPARIVVGVDDFNVGIDYASCIVLDVPTGRALTPAR</sequence>
<dbReference type="Proteomes" id="UP001321486">
    <property type="component" value="Chromosome"/>
</dbReference>
<protein>
    <submittedName>
        <fullName evidence="2">Uncharacterized protein</fullName>
    </submittedName>
</protein>
<name>A0ABN6XSR8_9MICO</name>
<evidence type="ECO:0000313" key="2">
    <source>
        <dbReference type="EMBL" id="BDZ47953.1"/>
    </source>
</evidence>
<organism evidence="2 3">
    <name type="scientific">Frondihabitans sucicola</name>
    <dbReference type="NCBI Taxonomy" id="1268041"/>
    <lineage>
        <taxon>Bacteria</taxon>
        <taxon>Bacillati</taxon>
        <taxon>Actinomycetota</taxon>
        <taxon>Actinomycetes</taxon>
        <taxon>Micrococcales</taxon>
        <taxon>Microbacteriaceae</taxon>
        <taxon>Frondihabitans</taxon>
    </lineage>
</organism>